<comment type="function">
    <text evidence="10">Part of the ABC transporter complex hrt involved in hemin import. Responsible for the translocation of the substrate across the membrane.</text>
</comment>
<feature type="transmembrane region" description="Helical" evidence="11">
    <location>
        <begin position="324"/>
        <end position="348"/>
    </location>
</feature>
<dbReference type="InterPro" id="IPR051125">
    <property type="entry name" value="ABC-4/HrtB_transporter"/>
</dbReference>
<evidence type="ECO:0000313" key="14">
    <source>
        <dbReference type="Proteomes" id="UP001139011"/>
    </source>
</evidence>
<accession>A0A9X2BBX6</accession>
<organism evidence="13 14">
    <name type="scientific">Fictibacillus marinisediminis</name>
    <dbReference type="NCBI Taxonomy" id="2878389"/>
    <lineage>
        <taxon>Bacteria</taxon>
        <taxon>Bacillati</taxon>
        <taxon>Bacillota</taxon>
        <taxon>Bacilli</taxon>
        <taxon>Bacillales</taxon>
        <taxon>Fictibacillaceae</taxon>
        <taxon>Fictibacillus</taxon>
    </lineage>
</organism>
<evidence type="ECO:0000256" key="9">
    <source>
        <dbReference type="ARBA" id="ARBA00023136"/>
    </source>
</evidence>
<dbReference type="Pfam" id="PF02687">
    <property type="entry name" value="FtsX"/>
    <property type="match status" value="1"/>
</dbReference>
<evidence type="ECO:0000259" key="12">
    <source>
        <dbReference type="Pfam" id="PF02687"/>
    </source>
</evidence>
<evidence type="ECO:0000256" key="3">
    <source>
        <dbReference type="ARBA" id="ARBA00011131"/>
    </source>
</evidence>
<evidence type="ECO:0000256" key="8">
    <source>
        <dbReference type="ARBA" id="ARBA00022989"/>
    </source>
</evidence>
<dbReference type="Proteomes" id="UP001139011">
    <property type="component" value="Unassembled WGS sequence"/>
</dbReference>
<comment type="caution">
    <text evidence="13">The sequence shown here is derived from an EMBL/GenBank/DDBJ whole genome shotgun (WGS) entry which is preliminary data.</text>
</comment>
<keyword evidence="5" id="KW-0813">Transport</keyword>
<feature type="domain" description="ABC3 transporter permease C-terminal" evidence="12">
    <location>
        <begin position="247"/>
        <end position="357"/>
    </location>
</feature>
<evidence type="ECO:0000256" key="11">
    <source>
        <dbReference type="SAM" id="Phobius"/>
    </source>
</evidence>
<evidence type="ECO:0000256" key="4">
    <source>
        <dbReference type="ARBA" id="ARBA00016962"/>
    </source>
</evidence>
<feature type="transmembrane region" description="Helical" evidence="11">
    <location>
        <begin position="15"/>
        <end position="36"/>
    </location>
</feature>
<evidence type="ECO:0000256" key="1">
    <source>
        <dbReference type="ARBA" id="ARBA00004651"/>
    </source>
</evidence>
<name>A0A9X2BBX6_9BACL</name>
<comment type="similarity">
    <text evidence="2">Belongs to the ABC-4 integral membrane protein family. HrtB subfamily.</text>
</comment>
<feature type="transmembrane region" description="Helical" evidence="11">
    <location>
        <begin position="287"/>
        <end position="312"/>
    </location>
</feature>
<dbReference type="EMBL" id="JAIWJX010000002">
    <property type="protein sequence ID" value="MCK6256329.1"/>
    <property type="molecule type" value="Genomic_DNA"/>
</dbReference>
<evidence type="ECO:0000256" key="2">
    <source>
        <dbReference type="ARBA" id="ARBA00008697"/>
    </source>
</evidence>
<protein>
    <recommendedName>
        <fullName evidence="4">Putative hemin transport system permease protein HrtB</fullName>
    </recommendedName>
</protein>
<reference evidence="13" key="1">
    <citation type="submission" date="2021-09" db="EMBL/GenBank/DDBJ databases">
        <title>Genome analysis of Fictibacillus sp. KIGAM418 isolated from marine sediment.</title>
        <authorList>
            <person name="Seo M.-J."/>
            <person name="Cho E.-S."/>
            <person name="Hwang C.Y."/>
        </authorList>
    </citation>
    <scope>NUCLEOTIDE SEQUENCE</scope>
    <source>
        <strain evidence="13">KIGAM418</strain>
    </source>
</reference>
<keyword evidence="7 11" id="KW-0812">Transmembrane</keyword>
<comment type="subunit">
    <text evidence="3">The complex is composed of two ATP-binding proteins (HrtA), two transmembrane proteins (HrtB) and a solute-binding protein.</text>
</comment>
<comment type="subcellular location">
    <subcellularLocation>
        <location evidence="1">Cell membrane</location>
        <topology evidence="1">Multi-pass membrane protein</topology>
    </subcellularLocation>
</comment>
<keyword evidence="14" id="KW-1185">Reference proteome</keyword>
<dbReference type="RefSeq" id="WP_248252020.1">
    <property type="nucleotide sequence ID" value="NZ_JAIWJX010000002.1"/>
</dbReference>
<gene>
    <name evidence="13" type="ORF">LCY76_06940</name>
</gene>
<keyword evidence="9 11" id="KW-0472">Membrane</keyword>
<evidence type="ECO:0000313" key="13">
    <source>
        <dbReference type="EMBL" id="MCK6256329.1"/>
    </source>
</evidence>
<keyword evidence="6" id="KW-1003">Cell membrane</keyword>
<evidence type="ECO:0000256" key="5">
    <source>
        <dbReference type="ARBA" id="ARBA00022448"/>
    </source>
</evidence>
<dbReference type="InterPro" id="IPR003838">
    <property type="entry name" value="ABC3_permease_C"/>
</dbReference>
<sequence>MFLALREIKHAKIRYLLIGLIMVLISFLVLFVSGLAKGLSSDNASSIQRMNANYIVLDKESDLRLNRSQLSEKKLRDIASYADRNQVTPLTIQMTTVKKEGSSPKLDSTVFAVDPTSFLAPSAVEGKPLQQAQINEAVGDLSLKEDGFQIGDRITEETSGRVVTLIGFTKDQSYSHSPVLHLSLKTWKAMHTGKQDSQHIYNAAALNVNKNEAEQIENHVQGTEVISKGEVLKSIPGYKEEQGSLLMMIIFLFVIAAFVLSVFFYVITLQKVNQFGVLKAIGAKSGYLSRTVVYQVLSLTMVSLIISIILTFTVANLLPAGMPFLLSIPLITGCSILFLTVSVIGSLISLYQVIKIDAVEAIGRAA</sequence>
<proteinExistence type="inferred from homology"/>
<evidence type="ECO:0000256" key="10">
    <source>
        <dbReference type="ARBA" id="ARBA00024973"/>
    </source>
</evidence>
<dbReference type="AlphaFoldDB" id="A0A9X2BBX6"/>
<dbReference type="PANTHER" id="PTHR43738">
    <property type="entry name" value="ABC TRANSPORTER, MEMBRANE PROTEIN"/>
    <property type="match status" value="1"/>
</dbReference>
<dbReference type="GO" id="GO:0005886">
    <property type="term" value="C:plasma membrane"/>
    <property type="evidence" value="ECO:0007669"/>
    <property type="project" value="UniProtKB-SubCell"/>
</dbReference>
<evidence type="ECO:0000256" key="7">
    <source>
        <dbReference type="ARBA" id="ARBA00022692"/>
    </source>
</evidence>
<evidence type="ECO:0000256" key="6">
    <source>
        <dbReference type="ARBA" id="ARBA00022475"/>
    </source>
</evidence>
<dbReference type="PANTHER" id="PTHR43738:SF1">
    <property type="entry name" value="HEMIN TRANSPORT SYSTEM PERMEASE PROTEIN HRTB-RELATED"/>
    <property type="match status" value="1"/>
</dbReference>
<keyword evidence="8 11" id="KW-1133">Transmembrane helix</keyword>
<feature type="transmembrane region" description="Helical" evidence="11">
    <location>
        <begin position="245"/>
        <end position="267"/>
    </location>
</feature>